<comment type="cofactor">
    <cofactor evidence="3 17">
        <name>Zn(2+)</name>
        <dbReference type="ChEBI" id="CHEBI:29105"/>
    </cofactor>
</comment>
<feature type="active site" description="Proton donor" evidence="15">
    <location>
        <position position="9"/>
    </location>
</feature>
<dbReference type="GO" id="GO:0005975">
    <property type="term" value="P:carbohydrate metabolic process"/>
    <property type="evidence" value="ECO:0007669"/>
    <property type="project" value="InterPro"/>
</dbReference>
<comment type="subcellular location">
    <subcellularLocation>
        <location evidence="4 14">Cytoplasm</location>
    </subcellularLocation>
</comment>
<evidence type="ECO:0000256" key="17">
    <source>
        <dbReference type="PIRSR" id="PIRSR004682-4"/>
    </source>
</evidence>
<evidence type="ECO:0000256" key="5">
    <source>
        <dbReference type="ARBA" id="ARBA00004708"/>
    </source>
</evidence>
<dbReference type="InterPro" id="IPR006543">
    <property type="entry name" value="Histidinol-phos"/>
</dbReference>
<dbReference type="InterPro" id="IPR006549">
    <property type="entry name" value="HAD-SF_hydro_IIIA"/>
</dbReference>
<dbReference type="InterPro" id="IPR004446">
    <property type="entry name" value="Heptose_bisP_phosphatase"/>
</dbReference>
<evidence type="ECO:0000313" key="18">
    <source>
        <dbReference type="EMBL" id="QBZ82335.1"/>
    </source>
</evidence>
<evidence type="ECO:0000256" key="3">
    <source>
        <dbReference type="ARBA" id="ARBA00001947"/>
    </source>
</evidence>
<evidence type="ECO:0000256" key="1">
    <source>
        <dbReference type="ARBA" id="ARBA00001226"/>
    </source>
</evidence>
<dbReference type="PIRSF" id="PIRSF004682">
    <property type="entry name" value="GmhB"/>
    <property type="match status" value="1"/>
</dbReference>
<evidence type="ECO:0000256" key="14">
    <source>
        <dbReference type="PIRNR" id="PIRNR004682"/>
    </source>
</evidence>
<comment type="catalytic activity">
    <reaction evidence="1">
        <text>D-glycero-beta-D-manno-heptose 1,7-bisphosphate + H2O = D-glycero-beta-D-manno-heptose 1-phosphate + phosphate</text>
        <dbReference type="Rhea" id="RHEA:28518"/>
        <dbReference type="ChEBI" id="CHEBI:15377"/>
        <dbReference type="ChEBI" id="CHEBI:43474"/>
        <dbReference type="ChEBI" id="CHEBI:60208"/>
        <dbReference type="ChEBI" id="CHEBI:61593"/>
        <dbReference type="EC" id="3.1.3.82"/>
    </reaction>
</comment>
<dbReference type="EMBL" id="CP032096">
    <property type="protein sequence ID" value="QBZ82335.1"/>
    <property type="molecule type" value="Genomic_DNA"/>
</dbReference>
<evidence type="ECO:0000256" key="12">
    <source>
        <dbReference type="ARBA" id="ARBA00023277"/>
    </source>
</evidence>
<keyword evidence="11 17" id="KW-0460">Magnesium</keyword>
<dbReference type="RefSeq" id="WP_135795053.1">
    <property type="nucleotide sequence ID" value="NZ_CP032096.1"/>
</dbReference>
<dbReference type="NCBIfam" id="TIGR01662">
    <property type="entry name" value="HAD-SF-IIIA"/>
    <property type="match status" value="1"/>
</dbReference>
<evidence type="ECO:0000256" key="6">
    <source>
        <dbReference type="ARBA" id="ARBA00011245"/>
    </source>
</evidence>
<dbReference type="AlphaFoldDB" id="A0A4P7NXW6"/>
<dbReference type="EC" id="3.1.3.-" evidence="14"/>
<dbReference type="OrthoDB" id="9781367at2"/>
<keyword evidence="7 14" id="KW-0963">Cytoplasm</keyword>
<comment type="similarity">
    <text evidence="13 14">Belongs to the gmhB family.</text>
</comment>
<feature type="site" description="Contributes to substrate recognition" evidence="16">
    <location>
        <position position="100"/>
    </location>
</feature>
<name>A0A4P7NXW6_9GAMM</name>
<comment type="pathway">
    <text evidence="5">Nucleotide-sugar biosynthesis; ADP-L-glycero-beta-D-manno-heptose biosynthesis; ADP-L-glycero-beta-D-manno-heptose from D-glycero-beta-D-manno-heptose 7-phosphate: step 2/4.</text>
</comment>
<dbReference type="Pfam" id="PF13242">
    <property type="entry name" value="Hydrolase_like"/>
    <property type="match status" value="1"/>
</dbReference>
<proteinExistence type="inferred from homology"/>
<dbReference type="Gene3D" id="3.40.50.1000">
    <property type="entry name" value="HAD superfamily/HAD-like"/>
    <property type="match status" value="1"/>
</dbReference>
<feature type="binding site" evidence="17">
    <location>
        <position position="9"/>
    </location>
    <ligand>
        <name>Mg(2+)</name>
        <dbReference type="ChEBI" id="CHEBI:18420"/>
    </ligand>
</feature>
<comment type="cofactor">
    <cofactor evidence="2 17">
        <name>Mg(2+)</name>
        <dbReference type="ChEBI" id="CHEBI:18420"/>
    </cofactor>
</comment>
<evidence type="ECO:0000256" key="8">
    <source>
        <dbReference type="ARBA" id="ARBA00022723"/>
    </source>
</evidence>
<sequence length="178" mass="19630">MKIIVLDRDGVINEDSDAYIKHPDEWHPVEGSLEAIAKLKRAGWTVAVATNQSGVRRGYYSRETLHAMHMKLVALLAERDVTVDWINYSPYIAEDESPCRKPSVGMLQAIENRFQCSLAGQPMIGDTVADIAVAKAKGMMPILVKTGKGERTLAKQDPILQGVPVYDNLLTAVEALLQ</sequence>
<evidence type="ECO:0000256" key="7">
    <source>
        <dbReference type="ARBA" id="ARBA00022490"/>
    </source>
</evidence>
<evidence type="ECO:0000256" key="15">
    <source>
        <dbReference type="PIRSR" id="PIRSR004682-1"/>
    </source>
</evidence>
<dbReference type="FunFam" id="3.40.50.1000:FF:000168">
    <property type="entry name" value="D,D-heptose 1,7-bisphosphate phosphatase"/>
    <property type="match status" value="1"/>
</dbReference>
<dbReference type="InterPro" id="IPR036412">
    <property type="entry name" value="HAD-like_sf"/>
</dbReference>
<evidence type="ECO:0000256" key="2">
    <source>
        <dbReference type="ARBA" id="ARBA00001946"/>
    </source>
</evidence>
<keyword evidence="9 14" id="KW-0378">Hydrolase</keyword>
<dbReference type="PANTHER" id="PTHR42891:SF1">
    <property type="entry name" value="D-GLYCERO-BETA-D-MANNO-HEPTOSE-1,7-BISPHOSPHATE 7-PHOSPHATASE"/>
    <property type="match status" value="1"/>
</dbReference>
<feature type="binding site" evidence="17">
    <location>
        <position position="7"/>
    </location>
    <ligand>
        <name>Mg(2+)</name>
        <dbReference type="ChEBI" id="CHEBI:18420"/>
    </ligand>
</feature>
<comment type="subunit">
    <text evidence="6">Monomer.</text>
</comment>
<dbReference type="Proteomes" id="UP000296201">
    <property type="component" value="Chromosome"/>
</dbReference>
<dbReference type="GO" id="GO:0046872">
    <property type="term" value="F:metal ion binding"/>
    <property type="evidence" value="ECO:0007669"/>
    <property type="project" value="UniProtKB-KW"/>
</dbReference>
<evidence type="ECO:0000256" key="10">
    <source>
        <dbReference type="ARBA" id="ARBA00022833"/>
    </source>
</evidence>
<dbReference type="GO" id="GO:0005737">
    <property type="term" value="C:cytoplasm"/>
    <property type="evidence" value="ECO:0007669"/>
    <property type="project" value="UniProtKB-SubCell"/>
</dbReference>
<dbReference type="InterPro" id="IPR023214">
    <property type="entry name" value="HAD_sf"/>
</dbReference>
<evidence type="ECO:0000256" key="11">
    <source>
        <dbReference type="ARBA" id="ARBA00022842"/>
    </source>
</evidence>
<feature type="binding site" evidence="17">
    <location>
        <position position="126"/>
    </location>
    <ligand>
        <name>Mg(2+)</name>
        <dbReference type="ChEBI" id="CHEBI:18420"/>
    </ligand>
</feature>
<dbReference type="SUPFAM" id="SSF56784">
    <property type="entry name" value="HAD-like"/>
    <property type="match status" value="1"/>
</dbReference>
<dbReference type="PANTHER" id="PTHR42891">
    <property type="entry name" value="D-GLYCERO-BETA-D-MANNO-HEPTOSE-1,7-BISPHOSPHATE 7-PHOSPHATASE"/>
    <property type="match status" value="1"/>
</dbReference>
<evidence type="ECO:0000256" key="4">
    <source>
        <dbReference type="ARBA" id="ARBA00004496"/>
    </source>
</evidence>
<accession>A0A4P7NXW6</accession>
<feature type="active site" description="Nucleophile" evidence="15">
    <location>
        <position position="7"/>
    </location>
</feature>
<evidence type="ECO:0000313" key="19">
    <source>
        <dbReference type="Proteomes" id="UP000296201"/>
    </source>
</evidence>
<keyword evidence="12 14" id="KW-0119">Carbohydrate metabolism</keyword>
<protein>
    <recommendedName>
        <fullName evidence="14">D,D-heptose 1,7-bisphosphate phosphatase</fullName>
        <ecNumber evidence="14">3.1.3.-</ecNumber>
    </recommendedName>
</protein>
<feature type="site" description="Stabilizes the phosphoryl group" evidence="16">
    <location>
        <position position="50"/>
    </location>
</feature>
<keyword evidence="10 17" id="KW-0862">Zinc</keyword>
<gene>
    <name evidence="18" type="primary">gmhB</name>
    <name evidence="18" type="ORF">GHNINEIG_00363</name>
</gene>
<feature type="site" description="Stabilizes the phosphoryl group" evidence="16">
    <location>
        <position position="101"/>
    </location>
</feature>
<evidence type="ECO:0000256" key="9">
    <source>
        <dbReference type="ARBA" id="ARBA00022801"/>
    </source>
</evidence>
<dbReference type="NCBIfam" id="TIGR01656">
    <property type="entry name" value="Histidinol-ppas"/>
    <property type="match status" value="1"/>
</dbReference>
<evidence type="ECO:0000256" key="13">
    <source>
        <dbReference type="ARBA" id="ARBA00061616"/>
    </source>
</evidence>
<reference evidence="18 19" key="1">
    <citation type="submission" date="2018-08" db="EMBL/GenBank/DDBJ databases">
        <title>Horizontal acquisition of hydrogen conversion ability and other habitat adaptations in Hydrogenovibrio crunogenus strains.</title>
        <authorList>
            <person name="Gonnella G."/>
            <person name="Adam N."/>
            <person name="Perner M."/>
        </authorList>
    </citation>
    <scope>NUCLEOTIDE SEQUENCE [LARGE SCALE GENOMIC DNA]</scope>
    <source>
        <strain evidence="18 19">SP-41</strain>
    </source>
</reference>
<dbReference type="NCBIfam" id="NF006506">
    <property type="entry name" value="PRK08942.1"/>
    <property type="match status" value="1"/>
</dbReference>
<dbReference type="GO" id="GO:0034200">
    <property type="term" value="F:D-glycero-beta-D-manno-heptose 1,7-bisphosphate 7-phosphatase activity"/>
    <property type="evidence" value="ECO:0007669"/>
    <property type="project" value="UniProtKB-EC"/>
</dbReference>
<evidence type="ECO:0000256" key="16">
    <source>
        <dbReference type="PIRSR" id="PIRSR004682-3"/>
    </source>
</evidence>
<keyword evidence="8 17" id="KW-0479">Metal-binding</keyword>
<feature type="binding site" evidence="17">
    <location>
        <position position="99"/>
    </location>
    <ligand>
        <name>Zn(2+)</name>
        <dbReference type="ChEBI" id="CHEBI:29105"/>
    </ligand>
</feature>
<keyword evidence="19" id="KW-1185">Reference proteome</keyword>
<organism evidence="18 19">
    <name type="scientific">Hydrogenovibrio crunogenus</name>
    <dbReference type="NCBI Taxonomy" id="39765"/>
    <lineage>
        <taxon>Bacteria</taxon>
        <taxon>Pseudomonadati</taxon>
        <taxon>Pseudomonadota</taxon>
        <taxon>Gammaproteobacteria</taxon>
        <taxon>Thiotrichales</taxon>
        <taxon>Piscirickettsiaceae</taxon>
        <taxon>Hydrogenovibrio</taxon>
    </lineage>
</organism>